<feature type="region of interest" description="Disordered" evidence="1">
    <location>
        <begin position="65"/>
        <end position="105"/>
    </location>
</feature>
<dbReference type="AlphaFoldDB" id="A0A5J5BQ26"/>
<evidence type="ECO:0000313" key="3">
    <source>
        <dbReference type="Proteomes" id="UP000325577"/>
    </source>
</evidence>
<dbReference type="Proteomes" id="UP000325577">
    <property type="component" value="Linkage Group LG10"/>
</dbReference>
<gene>
    <name evidence="2" type="ORF">F0562_019542</name>
</gene>
<accession>A0A5J5BQ26</accession>
<sequence length="169" mass="19409">MGQSLAVGIPCIADKRDWRIFDPIHVILNIIFRTQDKSGVKRDGDLFLRYKSCEERVKREDGLATKKREKALASKEREEALASKKRESSLRRRGGPNKTCSNRERSPVFGRPLLSKYRLISMFVGLMELADLTMRCPKTEYGSSRTKLEKLRTQQGGKQPCFMTLEIVK</sequence>
<organism evidence="2 3">
    <name type="scientific">Nyssa sinensis</name>
    <dbReference type="NCBI Taxonomy" id="561372"/>
    <lineage>
        <taxon>Eukaryota</taxon>
        <taxon>Viridiplantae</taxon>
        <taxon>Streptophyta</taxon>
        <taxon>Embryophyta</taxon>
        <taxon>Tracheophyta</taxon>
        <taxon>Spermatophyta</taxon>
        <taxon>Magnoliopsida</taxon>
        <taxon>eudicotyledons</taxon>
        <taxon>Gunneridae</taxon>
        <taxon>Pentapetalae</taxon>
        <taxon>asterids</taxon>
        <taxon>Cornales</taxon>
        <taxon>Nyssaceae</taxon>
        <taxon>Nyssa</taxon>
    </lineage>
</organism>
<protein>
    <submittedName>
        <fullName evidence="2">Uncharacterized protein</fullName>
    </submittedName>
</protein>
<proteinExistence type="predicted"/>
<evidence type="ECO:0000313" key="2">
    <source>
        <dbReference type="EMBL" id="KAA8544754.1"/>
    </source>
</evidence>
<dbReference type="EMBL" id="CM018033">
    <property type="protein sequence ID" value="KAA8544754.1"/>
    <property type="molecule type" value="Genomic_DNA"/>
</dbReference>
<name>A0A5J5BQ26_9ASTE</name>
<evidence type="ECO:0000256" key="1">
    <source>
        <dbReference type="SAM" id="MobiDB-lite"/>
    </source>
</evidence>
<feature type="compositionally biased region" description="Basic and acidic residues" evidence="1">
    <location>
        <begin position="65"/>
        <end position="90"/>
    </location>
</feature>
<keyword evidence="3" id="KW-1185">Reference proteome</keyword>
<reference evidence="2 3" key="1">
    <citation type="submission" date="2019-09" db="EMBL/GenBank/DDBJ databases">
        <title>A chromosome-level genome assembly of the Chinese tupelo Nyssa sinensis.</title>
        <authorList>
            <person name="Yang X."/>
            <person name="Kang M."/>
            <person name="Yang Y."/>
            <person name="Xiong H."/>
            <person name="Wang M."/>
            <person name="Zhang Z."/>
            <person name="Wang Z."/>
            <person name="Wu H."/>
            <person name="Ma T."/>
            <person name="Liu J."/>
            <person name="Xi Z."/>
        </authorList>
    </citation>
    <scope>NUCLEOTIDE SEQUENCE [LARGE SCALE GENOMIC DNA]</scope>
    <source>
        <strain evidence="2">J267</strain>
        <tissue evidence="2">Leaf</tissue>
    </source>
</reference>